<comment type="caution">
    <text evidence="2">The sequence shown here is derived from an EMBL/GenBank/DDBJ whole genome shotgun (WGS) entry which is preliminary data.</text>
</comment>
<dbReference type="Proteomes" id="UP000036367">
    <property type="component" value="Unassembled WGS sequence"/>
</dbReference>
<proteinExistence type="predicted"/>
<keyword evidence="3" id="KW-1185">Reference proteome</keyword>
<name>A0A0J1BFD5_RHOIS</name>
<dbReference type="PATRIC" id="fig|595434.4.peg.2521"/>
<dbReference type="AlphaFoldDB" id="A0A0J1BFD5"/>
<accession>A0A0J1BFD5</accession>
<feature type="region of interest" description="Disordered" evidence="1">
    <location>
        <begin position="1"/>
        <end position="33"/>
    </location>
</feature>
<evidence type="ECO:0000313" key="3">
    <source>
        <dbReference type="Proteomes" id="UP000036367"/>
    </source>
</evidence>
<dbReference type="EMBL" id="LECT01000020">
    <property type="protein sequence ID" value="KLU05287.1"/>
    <property type="molecule type" value="Genomic_DNA"/>
</dbReference>
<sequence>MYQRKRSGSVGLCGLQGRPGKHGKPYRQFASAKRQRLVDRFG</sequence>
<reference evidence="2" key="1">
    <citation type="submission" date="2015-05" db="EMBL/GenBank/DDBJ databases">
        <title>Permanent draft genome of Rhodopirellula islandicus K833.</title>
        <authorList>
            <person name="Kizina J."/>
            <person name="Richter M."/>
            <person name="Glockner F.O."/>
            <person name="Harder J."/>
        </authorList>
    </citation>
    <scope>NUCLEOTIDE SEQUENCE [LARGE SCALE GENOMIC DNA]</scope>
    <source>
        <strain evidence="2">K833</strain>
    </source>
</reference>
<protein>
    <submittedName>
        <fullName evidence="2">Uncharacterized protein</fullName>
    </submittedName>
</protein>
<organism evidence="2 3">
    <name type="scientific">Rhodopirellula islandica</name>
    <dbReference type="NCBI Taxonomy" id="595434"/>
    <lineage>
        <taxon>Bacteria</taxon>
        <taxon>Pseudomonadati</taxon>
        <taxon>Planctomycetota</taxon>
        <taxon>Planctomycetia</taxon>
        <taxon>Pirellulales</taxon>
        <taxon>Pirellulaceae</taxon>
        <taxon>Rhodopirellula</taxon>
    </lineage>
</organism>
<gene>
    <name evidence="2" type="ORF">RISK_002650</name>
</gene>
<evidence type="ECO:0000313" key="2">
    <source>
        <dbReference type="EMBL" id="KLU05287.1"/>
    </source>
</evidence>
<evidence type="ECO:0000256" key="1">
    <source>
        <dbReference type="SAM" id="MobiDB-lite"/>
    </source>
</evidence>
<dbReference type="STRING" id="595434.RISK_002650"/>